<dbReference type="AlphaFoldDB" id="A0A8J8P4L5"/>
<feature type="region of interest" description="Disordered" evidence="1">
    <location>
        <begin position="105"/>
        <end position="138"/>
    </location>
</feature>
<dbReference type="Proteomes" id="UP000785679">
    <property type="component" value="Unassembled WGS sequence"/>
</dbReference>
<dbReference type="PANTHER" id="PTHR13555">
    <property type="entry name" value="C2H2 ZINC FINGER CGI-62-RELATED"/>
    <property type="match status" value="1"/>
</dbReference>
<proteinExistence type="predicted"/>
<protein>
    <submittedName>
        <fullName evidence="2">Uncharacterized protein</fullName>
    </submittedName>
</protein>
<evidence type="ECO:0000313" key="2">
    <source>
        <dbReference type="EMBL" id="TNV85950.1"/>
    </source>
</evidence>
<keyword evidence="3" id="KW-1185">Reference proteome</keyword>
<organism evidence="2 3">
    <name type="scientific">Halteria grandinella</name>
    <dbReference type="NCBI Taxonomy" id="5974"/>
    <lineage>
        <taxon>Eukaryota</taxon>
        <taxon>Sar</taxon>
        <taxon>Alveolata</taxon>
        <taxon>Ciliophora</taxon>
        <taxon>Intramacronucleata</taxon>
        <taxon>Spirotrichea</taxon>
        <taxon>Stichotrichia</taxon>
        <taxon>Sporadotrichida</taxon>
        <taxon>Halteriidae</taxon>
        <taxon>Halteria</taxon>
    </lineage>
</organism>
<feature type="compositionally biased region" description="Low complexity" evidence="1">
    <location>
        <begin position="111"/>
        <end position="124"/>
    </location>
</feature>
<dbReference type="OrthoDB" id="448502at2759"/>
<feature type="region of interest" description="Disordered" evidence="1">
    <location>
        <begin position="230"/>
        <end position="269"/>
    </location>
</feature>
<accession>A0A8J8P4L5</accession>
<evidence type="ECO:0000313" key="3">
    <source>
        <dbReference type="Proteomes" id="UP000785679"/>
    </source>
</evidence>
<dbReference type="EMBL" id="RRYP01001435">
    <property type="protein sequence ID" value="TNV85950.1"/>
    <property type="molecule type" value="Genomic_DNA"/>
</dbReference>
<name>A0A8J8P4L5_HALGN</name>
<sequence length="450" mass="50620">MNLIRNIRQGSSNRENPSDFEDGFTFMDLIQCPHCLRKFSNKLAESHIKACKNIKNRPKPPPTIAQILNHRSLHALSTILTNKSNVARNNLQDVGLRFQSQRRYAKQSVRSSAQASHSKASSLSPQRNNNLSLESQRRGKATFIPSSIRGNGASQEQSVFVTHSYEDNTFLSGIDVSTPHQQQSSLLIQRSLDYAHQIQCPHCSKFFSKKAGERHINICANIINKPSRLKRNTAGNNSDYSARVRSHNASKLHKIEQASSSPESGQKVPFKPRVLFTSNLGKQFNSQERVISSLNIRNNISSLDRNKPLQTPQLQQNKIRQISLSRFKQSIIKNSQNTSQAPLQLPNSQESLRNEVKQIATSLVRQTLQKLCKCSQCNTVLKQRDNFCSQCGIKRGMALLTKSGGSRVEKGSSGMVMRSVDQSRIIPRIRINNKRAILIEEGKSAQETQR</sequence>
<evidence type="ECO:0000256" key="1">
    <source>
        <dbReference type="SAM" id="MobiDB-lite"/>
    </source>
</evidence>
<feature type="compositionally biased region" description="Polar residues" evidence="1">
    <location>
        <begin position="125"/>
        <end position="134"/>
    </location>
</feature>
<dbReference type="InterPro" id="IPR026319">
    <property type="entry name" value="ZC2HC1A/B-like"/>
</dbReference>
<comment type="caution">
    <text evidence="2">The sequence shown here is derived from an EMBL/GenBank/DDBJ whole genome shotgun (WGS) entry which is preliminary data.</text>
</comment>
<reference evidence="2" key="1">
    <citation type="submission" date="2019-06" db="EMBL/GenBank/DDBJ databases">
        <authorList>
            <person name="Zheng W."/>
        </authorList>
    </citation>
    <scope>NUCLEOTIDE SEQUENCE</scope>
    <source>
        <strain evidence="2">QDHG01</strain>
    </source>
</reference>
<gene>
    <name evidence="2" type="ORF">FGO68_gene7102</name>
</gene>